<sequence length="169" mass="18162">MASMDTFNDRISRISKGKQWAPDGVVHSPVQITRRKGRNGPVARLFHTISLPMAFALGLLAMAVARYARLAVSGVPEGGQVLTSTLAVDALMALVVSFLLCQIVQMRSVAQVVVSVIGTSVGALAMHMLVHRAPETFAQFFGPAWVNAVLATTDPNMVLYGHLLQRLPV</sequence>
<keyword evidence="3" id="KW-1185">Reference proteome</keyword>
<dbReference type="Proteomes" id="UP000184932">
    <property type="component" value="Unassembled WGS sequence"/>
</dbReference>
<evidence type="ECO:0000313" key="3">
    <source>
        <dbReference type="Proteomes" id="UP000184932"/>
    </source>
</evidence>
<accession>A0A1N6F3S2</accession>
<dbReference type="STRING" id="1217970.SAMN05444002_1345"/>
<organism evidence="2 3">
    <name type="scientific">Vannielia litorea</name>
    <dbReference type="NCBI Taxonomy" id="1217970"/>
    <lineage>
        <taxon>Bacteria</taxon>
        <taxon>Pseudomonadati</taxon>
        <taxon>Pseudomonadota</taxon>
        <taxon>Alphaproteobacteria</taxon>
        <taxon>Rhodobacterales</taxon>
        <taxon>Paracoccaceae</taxon>
        <taxon>Vannielia</taxon>
    </lineage>
</organism>
<feature type="transmembrane region" description="Helical" evidence="1">
    <location>
        <begin position="80"/>
        <end position="100"/>
    </location>
</feature>
<keyword evidence="1" id="KW-1133">Transmembrane helix</keyword>
<feature type="transmembrane region" description="Helical" evidence="1">
    <location>
        <begin position="45"/>
        <end position="68"/>
    </location>
</feature>
<feature type="transmembrane region" description="Helical" evidence="1">
    <location>
        <begin position="112"/>
        <end position="130"/>
    </location>
</feature>
<evidence type="ECO:0000256" key="1">
    <source>
        <dbReference type="SAM" id="Phobius"/>
    </source>
</evidence>
<name>A0A1N6F3S2_9RHOB</name>
<reference evidence="3" key="1">
    <citation type="submission" date="2016-11" db="EMBL/GenBank/DDBJ databases">
        <authorList>
            <person name="Varghese N."/>
            <person name="Submissions S."/>
        </authorList>
    </citation>
    <scope>NUCLEOTIDE SEQUENCE [LARGE SCALE GENOMIC DNA]</scope>
    <source>
        <strain evidence="3">DSM 29440</strain>
    </source>
</reference>
<protein>
    <submittedName>
        <fullName evidence="2">Uncharacterized protein</fullName>
    </submittedName>
</protein>
<keyword evidence="1" id="KW-0812">Transmembrane</keyword>
<dbReference type="AlphaFoldDB" id="A0A1N6F3S2"/>
<evidence type="ECO:0000313" key="2">
    <source>
        <dbReference type="EMBL" id="SIN89920.1"/>
    </source>
</evidence>
<dbReference type="EMBL" id="FSRL01000001">
    <property type="protein sequence ID" value="SIN89920.1"/>
    <property type="molecule type" value="Genomic_DNA"/>
</dbReference>
<keyword evidence="1" id="KW-0472">Membrane</keyword>
<gene>
    <name evidence="2" type="ORF">SAMN05444002_1345</name>
</gene>
<proteinExistence type="predicted"/>